<dbReference type="Pfam" id="PF12896">
    <property type="entry name" value="ANAPC4"/>
    <property type="match status" value="1"/>
</dbReference>
<dbReference type="InterPro" id="IPR024789">
    <property type="entry name" value="APC4"/>
</dbReference>
<dbReference type="VEuPathDB" id="FungiDB:AeMF1_009631"/>
<evidence type="ECO:0000256" key="4">
    <source>
        <dbReference type="ARBA" id="ARBA00022786"/>
    </source>
</evidence>
<evidence type="ECO:0000259" key="6">
    <source>
        <dbReference type="Pfam" id="PF12894"/>
    </source>
</evidence>
<dbReference type="InterPro" id="IPR015943">
    <property type="entry name" value="WD40/YVTN_repeat-like_dom_sf"/>
</dbReference>
<gene>
    <name evidence="8" type="ORF">Ae201684_003707</name>
</gene>
<evidence type="ECO:0000313" key="9">
    <source>
        <dbReference type="Proteomes" id="UP000481153"/>
    </source>
</evidence>
<keyword evidence="5" id="KW-0131">Cell cycle</keyword>
<proteinExistence type="predicted"/>
<dbReference type="PANTHER" id="PTHR13260:SF0">
    <property type="entry name" value="ANAPHASE-PROMOTING COMPLEX SUBUNIT 4"/>
    <property type="match status" value="1"/>
</dbReference>
<keyword evidence="9" id="KW-1185">Reference proteome</keyword>
<accession>A0A6G0XLB1</accession>
<dbReference type="AlphaFoldDB" id="A0A6G0XLB1"/>
<dbReference type="InterPro" id="IPR024977">
    <property type="entry name" value="Apc4-like_WD40_dom"/>
</dbReference>
<protein>
    <recommendedName>
        <fullName evidence="1">Anaphase-promoting complex subunit 4</fullName>
    </recommendedName>
</protein>
<evidence type="ECO:0000256" key="3">
    <source>
        <dbReference type="ARBA" id="ARBA00022776"/>
    </source>
</evidence>
<evidence type="ECO:0000256" key="2">
    <source>
        <dbReference type="ARBA" id="ARBA00022618"/>
    </source>
</evidence>
<evidence type="ECO:0000256" key="5">
    <source>
        <dbReference type="ARBA" id="ARBA00023306"/>
    </source>
</evidence>
<sequence>MTMDEDDRRGPQESFSIMRESKGIAASRVLCCPTMDIVAILTTDHHVVVYQSIEWKKLLHVQPSDVHSEVTQLAWRPNGRTLAVGHRDGRILLHDVETASQLIDSGTERLASPIVSLCWINLDGCEESKIRDRTAFFVMNPPVVSSETQSSMYTRIQPVSGEHHILVSADERGTIRFWFHGVVCLLQLDSSLQAIRQVTLKEDLSCLLVALDTKLITYQLPQVKSCKEELVMLAHHMHEIHNLCSTFDSALKQTRTEWSNGVKVFEAKVRLLPGEYAKYGCKDVPQMHIHALLCSGICFPALGIFLSQYLQEQSLRKMQQAFSHSCQTVEMLLHEQLSTATTNILFRLSELRGLAKFHANLHAFGFNIDALSAVITSVEKIFRLIAATQSALQDTSMDFGLFLTWLGEMNAHLTSKTVATTRSSIDTLRLARFLNRATEVAVAYQQTHSPADMEVTFGSRVPELIESLLRERAELQQRWNVFIKHMSTPTTLPSVDRWTFPEPKSIFLDAQWGLFWRGNSLIVLDTNTWMVCRLSLKSTRVIDACMYIRGSTASVAVLLHSDDANGASLQLLPIETPMLQPMNQLHDLDSSDIVIRSRRLSPPPFSSLAANGTRGVLCVLSQHNGTFTMFDGECDEEEEEDASD</sequence>
<dbReference type="Gene3D" id="2.130.10.10">
    <property type="entry name" value="YVTN repeat-like/Quinoprotein amine dehydrogenase"/>
    <property type="match status" value="1"/>
</dbReference>
<keyword evidence="3" id="KW-0498">Mitosis</keyword>
<evidence type="ECO:0000313" key="8">
    <source>
        <dbReference type="EMBL" id="KAF0741144.1"/>
    </source>
</evidence>
<dbReference type="GO" id="GO:0005680">
    <property type="term" value="C:anaphase-promoting complex"/>
    <property type="evidence" value="ECO:0007669"/>
    <property type="project" value="InterPro"/>
</dbReference>
<keyword evidence="2" id="KW-0132">Cell division</keyword>
<name>A0A6G0XLB1_9STRA</name>
<evidence type="ECO:0000256" key="1">
    <source>
        <dbReference type="ARBA" id="ARBA00016067"/>
    </source>
</evidence>
<dbReference type="InterPro" id="IPR036322">
    <property type="entry name" value="WD40_repeat_dom_sf"/>
</dbReference>
<dbReference type="Proteomes" id="UP000481153">
    <property type="component" value="Unassembled WGS sequence"/>
</dbReference>
<dbReference type="Pfam" id="PF12894">
    <property type="entry name" value="ANAPC4_WD40"/>
    <property type="match status" value="1"/>
</dbReference>
<organism evidence="8 9">
    <name type="scientific">Aphanomyces euteiches</name>
    <dbReference type="NCBI Taxonomy" id="100861"/>
    <lineage>
        <taxon>Eukaryota</taxon>
        <taxon>Sar</taxon>
        <taxon>Stramenopiles</taxon>
        <taxon>Oomycota</taxon>
        <taxon>Saprolegniomycetes</taxon>
        <taxon>Saprolegniales</taxon>
        <taxon>Verrucalvaceae</taxon>
        <taxon>Aphanomyces</taxon>
    </lineage>
</organism>
<dbReference type="PANTHER" id="PTHR13260">
    <property type="entry name" value="ANAPHASE PROMOTING COMPLEX SUBUNIT 4 APC4"/>
    <property type="match status" value="1"/>
</dbReference>
<dbReference type="GO" id="GO:0031145">
    <property type="term" value="P:anaphase-promoting complex-dependent catabolic process"/>
    <property type="evidence" value="ECO:0007669"/>
    <property type="project" value="InterPro"/>
</dbReference>
<keyword evidence="4" id="KW-0833">Ubl conjugation pathway</keyword>
<feature type="domain" description="Anaphase-promoting complex subunit 4-like WD40" evidence="6">
    <location>
        <begin position="32"/>
        <end position="119"/>
    </location>
</feature>
<dbReference type="SUPFAM" id="SSF50978">
    <property type="entry name" value="WD40 repeat-like"/>
    <property type="match status" value="1"/>
</dbReference>
<dbReference type="GO" id="GO:0034399">
    <property type="term" value="C:nuclear periphery"/>
    <property type="evidence" value="ECO:0007669"/>
    <property type="project" value="TreeGrafter"/>
</dbReference>
<feature type="domain" description="Anaphase-promoting complex subunit 4 long" evidence="7">
    <location>
        <begin position="215"/>
        <end position="413"/>
    </location>
</feature>
<dbReference type="EMBL" id="VJMJ01000041">
    <property type="protein sequence ID" value="KAF0741144.1"/>
    <property type="molecule type" value="Genomic_DNA"/>
</dbReference>
<dbReference type="GO" id="GO:0051301">
    <property type="term" value="P:cell division"/>
    <property type="evidence" value="ECO:0007669"/>
    <property type="project" value="UniProtKB-KW"/>
</dbReference>
<dbReference type="InterPro" id="IPR024790">
    <property type="entry name" value="APC4_long_dom"/>
</dbReference>
<dbReference type="GO" id="GO:0070979">
    <property type="term" value="P:protein K11-linked ubiquitination"/>
    <property type="evidence" value="ECO:0007669"/>
    <property type="project" value="TreeGrafter"/>
</dbReference>
<comment type="caution">
    <text evidence="8">The sequence shown here is derived from an EMBL/GenBank/DDBJ whole genome shotgun (WGS) entry which is preliminary data.</text>
</comment>
<evidence type="ECO:0000259" key="7">
    <source>
        <dbReference type="Pfam" id="PF12896"/>
    </source>
</evidence>
<reference evidence="8 9" key="1">
    <citation type="submission" date="2019-07" db="EMBL/GenBank/DDBJ databases">
        <title>Genomics analysis of Aphanomyces spp. identifies a new class of oomycete effector associated with host adaptation.</title>
        <authorList>
            <person name="Gaulin E."/>
        </authorList>
    </citation>
    <scope>NUCLEOTIDE SEQUENCE [LARGE SCALE GENOMIC DNA]</scope>
    <source>
        <strain evidence="8 9">ATCC 201684</strain>
    </source>
</reference>